<comment type="caution">
    <text evidence="2">The sequence shown here is derived from an EMBL/GenBank/DDBJ whole genome shotgun (WGS) entry which is preliminary data.</text>
</comment>
<feature type="chain" id="PRO_5046299317" description="Outer membrane protein beta-barrel domain-containing protein" evidence="1">
    <location>
        <begin position="22"/>
        <end position="179"/>
    </location>
</feature>
<dbReference type="EMBL" id="BSDC01000003">
    <property type="protein sequence ID" value="GLH67995.1"/>
    <property type="molecule type" value="Genomic_DNA"/>
</dbReference>
<evidence type="ECO:0008006" key="4">
    <source>
        <dbReference type="Google" id="ProtNLM"/>
    </source>
</evidence>
<evidence type="ECO:0000313" key="2">
    <source>
        <dbReference type="EMBL" id="GLH67995.1"/>
    </source>
</evidence>
<accession>A0ABQ5Q0T8</accession>
<evidence type="ECO:0000256" key="1">
    <source>
        <dbReference type="SAM" id="SignalP"/>
    </source>
</evidence>
<reference evidence="2" key="1">
    <citation type="journal article" date="2023" name="Antonie Van Leeuwenhoek">
        <title>Mesoterricola silvestris gen. nov., sp. nov., Mesoterricola sediminis sp. nov., Geothrix oryzae sp. nov., Geothrix edaphica sp. nov., Geothrix rubra sp. nov., and Geothrix limicola sp. nov., six novel members of Acidobacteriota isolated from soils.</title>
        <authorList>
            <person name="Itoh H."/>
            <person name="Sugisawa Y."/>
            <person name="Mise K."/>
            <person name="Xu Z."/>
            <person name="Kuniyasu M."/>
            <person name="Ushijima N."/>
            <person name="Kawano K."/>
            <person name="Kobayashi E."/>
            <person name="Shiratori Y."/>
            <person name="Masuda Y."/>
            <person name="Senoo K."/>
        </authorList>
    </citation>
    <scope>NUCLEOTIDE SEQUENCE</scope>
    <source>
        <strain evidence="2">Red802</strain>
    </source>
</reference>
<protein>
    <recommendedName>
        <fullName evidence="4">Outer membrane protein beta-barrel domain-containing protein</fullName>
    </recommendedName>
</protein>
<gene>
    <name evidence="2" type="ORF">GETHED_23590</name>
</gene>
<keyword evidence="1" id="KW-0732">Signal</keyword>
<organism evidence="2 3">
    <name type="scientific">Geothrix edaphica</name>
    <dbReference type="NCBI Taxonomy" id="2927976"/>
    <lineage>
        <taxon>Bacteria</taxon>
        <taxon>Pseudomonadati</taxon>
        <taxon>Acidobacteriota</taxon>
        <taxon>Holophagae</taxon>
        <taxon>Holophagales</taxon>
        <taxon>Holophagaceae</taxon>
        <taxon>Geothrix</taxon>
    </lineage>
</organism>
<sequence length="179" mass="20131">MARLSRLQPVMLLLGSALLQAQDFRVGAGVFLLADQGQDFQVSFRPASSHWQFSYRHVQWRDHFNDPFTGRRLTETTETRTGPLVDYLFSPQSPGSWYLGGAVFRWSKREESLLTGEVDRVTTTAPFIGGGYTRTLGRHVYFNLGLYLSPGTRLSTRTSVSSEDDSGAFDIQIQLGARF</sequence>
<keyword evidence="3" id="KW-1185">Reference proteome</keyword>
<proteinExistence type="predicted"/>
<feature type="signal peptide" evidence="1">
    <location>
        <begin position="1"/>
        <end position="21"/>
    </location>
</feature>
<evidence type="ECO:0000313" key="3">
    <source>
        <dbReference type="Proteomes" id="UP001165044"/>
    </source>
</evidence>
<dbReference type="RefSeq" id="WP_285609588.1">
    <property type="nucleotide sequence ID" value="NZ_BSDC01000003.1"/>
</dbReference>
<dbReference type="Proteomes" id="UP001165044">
    <property type="component" value="Unassembled WGS sequence"/>
</dbReference>
<name>A0ABQ5Q0T8_9BACT</name>